<dbReference type="EMBL" id="WJXA01000001">
    <property type="protein sequence ID" value="KAF7154591.1"/>
    <property type="molecule type" value="Genomic_DNA"/>
</dbReference>
<evidence type="ECO:0000313" key="2">
    <source>
        <dbReference type="EMBL" id="KAF7154591.1"/>
    </source>
</evidence>
<dbReference type="Proteomes" id="UP000626092">
    <property type="component" value="Unassembled WGS sequence"/>
</dbReference>
<feature type="transmembrane region" description="Helical" evidence="1">
    <location>
        <begin position="180"/>
        <end position="200"/>
    </location>
</feature>
<name>A0A834HHJ6_RHOSS</name>
<keyword evidence="1" id="KW-0812">Transmembrane</keyword>
<dbReference type="AlphaFoldDB" id="A0A834HHJ6"/>
<proteinExistence type="predicted"/>
<comment type="caution">
    <text evidence="2">The sequence shown here is derived from an EMBL/GenBank/DDBJ whole genome shotgun (WGS) entry which is preliminary data.</text>
</comment>
<reference evidence="2" key="1">
    <citation type="submission" date="2019-11" db="EMBL/GenBank/DDBJ databases">
        <authorList>
            <person name="Liu Y."/>
            <person name="Hou J."/>
            <person name="Li T.-Q."/>
            <person name="Guan C.-H."/>
            <person name="Wu X."/>
            <person name="Wu H.-Z."/>
            <person name="Ling F."/>
            <person name="Zhang R."/>
            <person name="Shi X.-G."/>
            <person name="Ren J.-P."/>
            <person name="Chen E.-F."/>
            <person name="Sun J.-M."/>
        </authorList>
    </citation>
    <scope>NUCLEOTIDE SEQUENCE</scope>
    <source>
        <strain evidence="2">Adult_tree_wgs_1</strain>
        <tissue evidence="2">Leaves</tissue>
    </source>
</reference>
<accession>A0A834HHJ6</accession>
<sequence>MEDENWTKGLEMVVVVMVKPIGKGEEERKGKEKHGGFGKVLRRAKMTADFYGIVHPHLSASAAEKKKLQTVRTNSGAHAIGTDNVVISVVLLMEKIEGTCVFMKLPSAGGIKDVAWNPRILGRFWKEQYLMQYWITIARASSVNYLVFSEEFELTRFCHSLLGGVFAFHGFSNYSGNWNIWLPFFVLVCALLVLFSEAGLEEEQRAG</sequence>
<evidence type="ECO:0000313" key="3">
    <source>
        <dbReference type="Proteomes" id="UP000626092"/>
    </source>
</evidence>
<organism evidence="2 3">
    <name type="scientific">Rhododendron simsii</name>
    <name type="common">Sims's rhododendron</name>
    <dbReference type="NCBI Taxonomy" id="118357"/>
    <lineage>
        <taxon>Eukaryota</taxon>
        <taxon>Viridiplantae</taxon>
        <taxon>Streptophyta</taxon>
        <taxon>Embryophyta</taxon>
        <taxon>Tracheophyta</taxon>
        <taxon>Spermatophyta</taxon>
        <taxon>Magnoliopsida</taxon>
        <taxon>eudicotyledons</taxon>
        <taxon>Gunneridae</taxon>
        <taxon>Pentapetalae</taxon>
        <taxon>asterids</taxon>
        <taxon>Ericales</taxon>
        <taxon>Ericaceae</taxon>
        <taxon>Ericoideae</taxon>
        <taxon>Rhodoreae</taxon>
        <taxon>Rhododendron</taxon>
    </lineage>
</organism>
<gene>
    <name evidence="2" type="ORF">RHSIM_Rhsim01G0049600</name>
</gene>
<keyword evidence="1" id="KW-0472">Membrane</keyword>
<keyword evidence="1" id="KW-1133">Transmembrane helix</keyword>
<protein>
    <submittedName>
        <fullName evidence="2">Uncharacterized protein</fullName>
    </submittedName>
</protein>
<keyword evidence="3" id="KW-1185">Reference proteome</keyword>
<evidence type="ECO:0000256" key="1">
    <source>
        <dbReference type="SAM" id="Phobius"/>
    </source>
</evidence>